<dbReference type="PROSITE" id="PS51230">
    <property type="entry name" value="EB1_C"/>
    <property type="match status" value="1"/>
</dbReference>
<evidence type="ECO:0000259" key="13">
    <source>
        <dbReference type="PROSITE" id="PS51230"/>
    </source>
</evidence>
<comment type="caution">
    <text evidence="14">The sequence shown here is derived from an EMBL/GenBank/DDBJ whole genome shotgun (WGS) entry which is preliminary data.</text>
</comment>
<evidence type="ECO:0000256" key="5">
    <source>
        <dbReference type="ARBA" id="ARBA00022701"/>
    </source>
</evidence>
<evidence type="ECO:0000259" key="12">
    <source>
        <dbReference type="PROSITE" id="PS50021"/>
    </source>
</evidence>
<dbReference type="GO" id="GO:0035371">
    <property type="term" value="C:microtubule plus-end"/>
    <property type="evidence" value="ECO:0007669"/>
    <property type="project" value="UniProtKB-ARBA"/>
</dbReference>
<dbReference type="GO" id="GO:0051301">
    <property type="term" value="P:cell division"/>
    <property type="evidence" value="ECO:0007669"/>
    <property type="project" value="UniProtKB-KW"/>
</dbReference>
<keyword evidence="6" id="KW-0498">Mitosis</keyword>
<keyword evidence="5 9" id="KW-0493">Microtubule</keyword>
<protein>
    <submittedName>
        <fullName evidence="14">Uncharacterized protein</fullName>
    </submittedName>
</protein>
<dbReference type="EMBL" id="MCFE01000049">
    <property type="protein sequence ID" value="ORY03194.1"/>
    <property type="molecule type" value="Genomic_DNA"/>
</dbReference>
<dbReference type="PANTHER" id="PTHR10623">
    <property type="entry name" value="MICROTUBULE-ASSOCIATED PROTEIN RP/EB FAMILY MEMBER"/>
    <property type="match status" value="1"/>
</dbReference>
<feature type="compositionally biased region" description="Low complexity" evidence="11">
    <location>
        <begin position="167"/>
        <end position="193"/>
    </location>
</feature>
<keyword evidence="10" id="KW-0175">Coiled coil</keyword>
<keyword evidence="3" id="KW-0963">Cytoplasm</keyword>
<dbReference type="OrthoDB" id="2119228at2759"/>
<keyword evidence="7" id="KW-0206">Cytoskeleton</keyword>
<feature type="region of interest" description="Disordered" evidence="11">
    <location>
        <begin position="110"/>
        <end position="196"/>
    </location>
</feature>
<dbReference type="PROSITE" id="PS50021">
    <property type="entry name" value="CH"/>
    <property type="match status" value="1"/>
</dbReference>
<proteinExistence type="inferred from homology"/>
<evidence type="ECO:0000313" key="15">
    <source>
        <dbReference type="Proteomes" id="UP000193498"/>
    </source>
</evidence>
<dbReference type="AlphaFoldDB" id="A0A1Y1YZ95"/>
<evidence type="ECO:0000256" key="8">
    <source>
        <dbReference type="ARBA" id="ARBA00023306"/>
    </source>
</evidence>
<organism evidence="14 15">
    <name type="scientific">Basidiobolus meristosporus CBS 931.73</name>
    <dbReference type="NCBI Taxonomy" id="1314790"/>
    <lineage>
        <taxon>Eukaryota</taxon>
        <taxon>Fungi</taxon>
        <taxon>Fungi incertae sedis</taxon>
        <taxon>Zoopagomycota</taxon>
        <taxon>Entomophthoromycotina</taxon>
        <taxon>Basidiobolomycetes</taxon>
        <taxon>Basidiobolales</taxon>
        <taxon>Basidiobolaceae</taxon>
        <taxon>Basidiobolus</taxon>
    </lineage>
</organism>
<comment type="subcellular location">
    <subcellularLocation>
        <location evidence="1">Cytoplasm</location>
        <location evidence="1">Cytoskeleton</location>
    </subcellularLocation>
</comment>
<name>A0A1Y1YZ95_9FUNG</name>
<dbReference type="SUPFAM" id="SSF47576">
    <property type="entry name" value="Calponin-homology domain, CH-domain"/>
    <property type="match status" value="1"/>
</dbReference>
<accession>A0A1Y1YZ95</accession>
<evidence type="ECO:0000256" key="6">
    <source>
        <dbReference type="ARBA" id="ARBA00022776"/>
    </source>
</evidence>
<dbReference type="GO" id="GO:0051010">
    <property type="term" value="F:microtubule plus-end binding"/>
    <property type="evidence" value="ECO:0007669"/>
    <property type="project" value="UniProtKB-ARBA"/>
</dbReference>
<dbReference type="SUPFAM" id="SSF140612">
    <property type="entry name" value="EB1 dimerisation domain-like"/>
    <property type="match status" value="1"/>
</dbReference>
<evidence type="ECO:0000256" key="1">
    <source>
        <dbReference type="ARBA" id="ARBA00004245"/>
    </source>
</evidence>
<evidence type="ECO:0000256" key="10">
    <source>
        <dbReference type="SAM" id="Coils"/>
    </source>
</evidence>
<feature type="domain" description="Calponin-homology (CH)" evidence="12">
    <location>
        <begin position="3"/>
        <end position="104"/>
    </location>
</feature>
<dbReference type="InParanoid" id="A0A1Y1YZ95"/>
<dbReference type="InterPro" id="IPR004953">
    <property type="entry name" value="EB1_C"/>
</dbReference>
<evidence type="ECO:0000256" key="7">
    <source>
        <dbReference type="ARBA" id="ARBA00023212"/>
    </source>
</evidence>
<dbReference type="Proteomes" id="UP000193498">
    <property type="component" value="Unassembled WGS sequence"/>
</dbReference>
<evidence type="ECO:0000256" key="9">
    <source>
        <dbReference type="PROSITE-ProRule" id="PRU00576"/>
    </source>
</evidence>
<dbReference type="Gene3D" id="1.10.418.10">
    <property type="entry name" value="Calponin-like domain"/>
    <property type="match status" value="1"/>
</dbReference>
<keyword evidence="4" id="KW-0132">Cell division</keyword>
<keyword evidence="15" id="KW-1185">Reference proteome</keyword>
<dbReference type="GO" id="GO:0072686">
    <property type="term" value="C:mitotic spindle"/>
    <property type="evidence" value="ECO:0007669"/>
    <property type="project" value="UniProtKB-ARBA"/>
</dbReference>
<dbReference type="InterPro" id="IPR036133">
    <property type="entry name" value="EB1_C_sf"/>
</dbReference>
<dbReference type="InterPro" id="IPR027328">
    <property type="entry name" value="MAPRE"/>
</dbReference>
<dbReference type="GO" id="GO:0030473">
    <property type="term" value="P:nuclear migration along microtubule"/>
    <property type="evidence" value="ECO:0007669"/>
    <property type="project" value="UniProtKB-ARBA"/>
</dbReference>
<dbReference type="FunCoup" id="A0A1Y1YZ95">
    <property type="interactions" value="390"/>
</dbReference>
<feature type="compositionally biased region" description="Low complexity" evidence="11">
    <location>
        <begin position="128"/>
        <end position="138"/>
    </location>
</feature>
<dbReference type="STRING" id="1314790.A0A1Y1YZ95"/>
<keyword evidence="8" id="KW-0131">Cell cycle</keyword>
<evidence type="ECO:0000256" key="2">
    <source>
        <dbReference type="ARBA" id="ARBA00010729"/>
    </source>
</evidence>
<comment type="similarity">
    <text evidence="2">Belongs to the MAPRE family.</text>
</comment>
<dbReference type="FunFam" id="1.10.418.10:FF:000028">
    <property type="entry name" value="RP/EB family microtubule-associated protein"/>
    <property type="match status" value="1"/>
</dbReference>
<evidence type="ECO:0000313" key="14">
    <source>
        <dbReference type="EMBL" id="ORY03194.1"/>
    </source>
</evidence>
<evidence type="ECO:0000256" key="3">
    <source>
        <dbReference type="ARBA" id="ARBA00022490"/>
    </source>
</evidence>
<dbReference type="Pfam" id="PF03271">
    <property type="entry name" value="EB1"/>
    <property type="match status" value="1"/>
</dbReference>
<evidence type="ECO:0000256" key="11">
    <source>
        <dbReference type="SAM" id="MobiDB-lite"/>
    </source>
</evidence>
<evidence type="ECO:0000256" key="4">
    <source>
        <dbReference type="ARBA" id="ARBA00022618"/>
    </source>
</evidence>
<dbReference type="InterPro" id="IPR001715">
    <property type="entry name" value="CH_dom"/>
</dbReference>
<feature type="coiled-coil region" evidence="10">
    <location>
        <begin position="196"/>
        <end position="223"/>
    </location>
</feature>
<gene>
    <name evidence="14" type="ORF">K493DRAFT_328487</name>
</gene>
<dbReference type="Gene3D" id="1.20.5.1430">
    <property type="match status" value="1"/>
</dbReference>
<reference evidence="14 15" key="1">
    <citation type="submission" date="2016-07" db="EMBL/GenBank/DDBJ databases">
        <title>Pervasive Adenine N6-methylation of Active Genes in Fungi.</title>
        <authorList>
            <consortium name="DOE Joint Genome Institute"/>
            <person name="Mondo S.J."/>
            <person name="Dannebaum R.O."/>
            <person name="Kuo R.C."/>
            <person name="Labutti K."/>
            <person name="Haridas S."/>
            <person name="Kuo A."/>
            <person name="Salamov A."/>
            <person name="Ahrendt S.R."/>
            <person name="Lipzen A."/>
            <person name="Sullivan W."/>
            <person name="Andreopoulos W.B."/>
            <person name="Clum A."/>
            <person name="Lindquist E."/>
            <person name="Daum C."/>
            <person name="Ramamoorthy G.K."/>
            <person name="Gryganskyi A."/>
            <person name="Culley D."/>
            <person name="Magnuson J.K."/>
            <person name="James T.Y."/>
            <person name="O'Malley M.A."/>
            <person name="Stajich J.E."/>
            <person name="Spatafora J.W."/>
            <person name="Visel A."/>
            <person name="Grigoriev I.V."/>
        </authorList>
    </citation>
    <scope>NUCLEOTIDE SEQUENCE [LARGE SCALE GENOMIC DNA]</scope>
    <source>
        <strain evidence="14 15">CBS 931.73</strain>
    </source>
</reference>
<feature type="domain" description="EB1 C-terminal" evidence="13">
    <location>
        <begin position="188"/>
        <end position="261"/>
    </location>
</feature>
<dbReference type="GO" id="GO:0035372">
    <property type="term" value="P:protein localization to microtubule"/>
    <property type="evidence" value="ECO:0007669"/>
    <property type="project" value="UniProtKB-ARBA"/>
</dbReference>
<dbReference type="InterPro" id="IPR036872">
    <property type="entry name" value="CH_dom_sf"/>
</dbReference>
<sequence length="289" mass="33168">MLGESKSDILNWLNDLLKLNYTKVEQLGIGAAYCQILDSLYGDIPMHRVKFDTNNDYEISWNFKILQNAFAKHEIDKRIPVDKLSKCRFQDNLEFIQWLKKFHQSQYSGEYDPEARRKLESTPKNLSRRISNISNRSLTPGDSDKQGHSAHRTSSRQSIDKKPNGVQGSASRSRGHSQSSNGWPSTPSPSLTDDSSEKLQKELMDARNHMDQFERERDFYYNKLREVEFIISQDIPKDMAAKQLAERIKSVLYGTEEGFVVATDEVAYESKDSSPALEQLGQILETTHL</sequence>